<evidence type="ECO:0000313" key="1">
    <source>
        <dbReference type="EMBL" id="PYZ97090.1"/>
    </source>
</evidence>
<proteinExistence type="predicted"/>
<dbReference type="InterPro" id="IPR026838">
    <property type="entry name" value="YheC/D"/>
</dbReference>
<sequence length="398" mass="45645">MSSHEHMYEIDVRERSFFMQGTEEQSAPVRLGVFLSNAHKMILKRKVKDHKRYRFMELLASEAAKAGDTVIFFSPEDVVMGENIIKNALYYDIQAKKWKLMDSPLPTVVYERIYTRNGLVTKVRRGFKGKGIPSINNQASFDKYDTYKKLQGIEKAAPYLPPTINVHSFNDIRRFLLKYKTVYLKKVHSSLGKGVVKVQYRNSRSFEFSHFRSRLRNRSVSNMNKLKRPLSQFFKKKKFIAQQAIDLITLNGCNVDFRAEVQRTGEQITIGGIAARVGLKRSPITVHSTAMPAEIFFESELGYSEKKVKEVVDEIEAFLKTIYFSLEEAYGNFGEIGIDFGIDNKGRIWLIEANSKSAKVSFEKSYGQDGLKENAGNLLKYARYLTEGSAEKNEAMHL</sequence>
<name>A0A2W0HAM6_9BACI</name>
<accession>A0A2W0HAM6</accession>
<evidence type="ECO:0000313" key="2">
    <source>
        <dbReference type="Proteomes" id="UP000248066"/>
    </source>
</evidence>
<keyword evidence="2" id="KW-1185">Reference proteome</keyword>
<dbReference type="AlphaFoldDB" id="A0A2W0HAM6"/>
<evidence type="ECO:0008006" key="3">
    <source>
        <dbReference type="Google" id="ProtNLM"/>
    </source>
</evidence>
<gene>
    <name evidence="1" type="ORF">CR205_00330</name>
</gene>
<reference evidence="1 2" key="1">
    <citation type="submission" date="2017-10" db="EMBL/GenBank/DDBJ databases">
        <title>Bacillus sp. nov., a halophilic bacterium isolated from a Yangshapao Lake.</title>
        <authorList>
            <person name="Wang H."/>
        </authorList>
    </citation>
    <scope>NUCLEOTIDE SEQUENCE [LARGE SCALE GENOMIC DNA]</scope>
    <source>
        <strain evidence="1 2">YSP-3</strain>
    </source>
</reference>
<organism evidence="1 2">
    <name type="scientific">Alteribacter lacisalsi</name>
    <dbReference type="NCBI Taxonomy" id="2045244"/>
    <lineage>
        <taxon>Bacteria</taxon>
        <taxon>Bacillati</taxon>
        <taxon>Bacillota</taxon>
        <taxon>Bacilli</taxon>
        <taxon>Bacillales</taxon>
        <taxon>Bacillaceae</taxon>
        <taxon>Alteribacter</taxon>
    </lineage>
</organism>
<dbReference type="EMBL" id="PDOF01000001">
    <property type="protein sequence ID" value="PYZ97090.1"/>
    <property type="molecule type" value="Genomic_DNA"/>
</dbReference>
<protein>
    <recommendedName>
        <fullName evidence="3">ATP-grasp domain-containing protein</fullName>
    </recommendedName>
</protein>
<dbReference type="SUPFAM" id="SSF56059">
    <property type="entry name" value="Glutathione synthetase ATP-binding domain-like"/>
    <property type="match status" value="1"/>
</dbReference>
<dbReference type="Proteomes" id="UP000248066">
    <property type="component" value="Unassembled WGS sequence"/>
</dbReference>
<comment type="caution">
    <text evidence="1">The sequence shown here is derived from an EMBL/GenBank/DDBJ whole genome shotgun (WGS) entry which is preliminary data.</text>
</comment>
<dbReference type="Pfam" id="PF14398">
    <property type="entry name" value="ATPgrasp_YheCD"/>
    <property type="match status" value="1"/>
</dbReference>